<evidence type="ECO:0000256" key="4">
    <source>
        <dbReference type="SAM" id="MobiDB-lite"/>
    </source>
</evidence>
<organism evidence="6 7">
    <name type="scientific">Terrabacter ginsenosidimutans</name>
    <dbReference type="NCBI Taxonomy" id="490575"/>
    <lineage>
        <taxon>Bacteria</taxon>
        <taxon>Bacillati</taxon>
        <taxon>Actinomycetota</taxon>
        <taxon>Actinomycetes</taxon>
        <taxon>Micrococcales</taxon>
        <taxon>Intrasporangiaceae</taxon>
        <taxon>Terrabacter</taxon>
    </lineage>
</organism>
<dbReference type="Proteomes" id="UP001501468">
    <property type="component" value="Unassembled WGS sequence"/>
</dbReference>
<evidence type="ECO:0000256" key="3">
    <source>
        <dbReference type="ARBA" id="ARBA00034003"/>
    </source>
</evidence>
<dbReference type="Gene3D" id="3.30.470.30">
    <property type="entry name" value="DNA ligase/mRNA capping enzyme"/>
    <property type="match status" value="1"/>
</dbReference>
<evidence type="ECO:0000256" key="2">
    <source>
        <dbReference type="ARBA" id="ARBA00022598"/>
    </source>
</evidence>
<dbReference type="InterPro" id="IPR012340">
    <property type="entry name" value="NA-bd_OB-fold"/>
</dbReference>
<dbReference type="Pfam" id="PF01068">
    <property type="entry name" value="DNA_ligase_A_M"/>
    <property type="match status" value="1"/>
</dbReference>
<evidence type="ECO:0000256" key="1">
    <source>
        <dbReference type="ARBA" id="ARBA00007572"/>
    </source>
</evidence>
<evidence type="ECO:0000313" key="7">
    <source>
        <dbReference type="Proteomes" id="UP001501468"/>
    </source>
</evidence>
<dbReference type="SUPFAM" id="SSF56091">
    <property type="entry name" value="DNA ligase/mRNA capping enzyme, catalytic domain"/>
    <property type="match status" value="1"/>
</dbReference>
<dbReference type="PANTHER" id="PTHR45674">
    <property type="entry name" value="DNA LIGASE 1/3 FAMILY MEMBER"/>
    <property type="match status" value="1"/>
</dbReference>
<dbReference type="Gene3D" id="2.40.50.140">
    <property type="entry name" value="Nucleic acid-binding proteins"/>
    <property type="match status" value="1"/>
</dbReference>
<gene>
    <name evidence="6" type="ORF">GCM10022399_37410</name>
</gene>
<comment type="caution">
    <text evidence="6">The sequence shown here is derived from an EMBL/GenBank/DDBJ whole genome shotgun (WGS) entry which is preliminary data.</text>
</comment>
<dbReference type="InterPro" id="IPR012310">
    <property type="entry name" value="DNA_ligase_ATP-dep_cent"/>
</dbReference>
<evidence type="ECO:0000259" key="5">
    <source>
        <dbReference type="PROSITE" id="PS50160"/>
    </source>
</evidence>
<keyword evidence="2" id="KW-0436">Ligase</keyword>
<dbReference type="PANTHER" id="PTHR45674:SF4">
    <property type="entry name" value="DNA LIGASE 1"/>
    <property type="match status" value="1"/>
</dbReference>
<comment type="catalytic activity">
    <reaction evidence="3">
        <text>ATP + (deoxyribonucleotide)n-3'-hydroxyl + 5'-phospho-(deoxyribonucleotide)m = (deoxyribonucleotide)n+m + AMP + diphosphate.</text>
        <dbReference type="EC" id="6.5.1.1"/>
    </reaction>
</comment>
<dbReference type="InterPro" id="IPR050191">
    <property type="entry name" value="ATP-dep_DNA_ligase"/>
</dbReference>
<protein>
    <recommendedName>
        <fullName evidence="5">ATP-dependent DNA ligase family profile domain-containing protein</fullName>
    </recommendedName>
</protein>
<name>A0ABP7EE86_9MICO</name>
<accession>A0ABP7EE86</accession>
<dbReference type="PROSITE" id="PS50160">
    <property type="entry name" value="DNA_LIGASE_A3"/>
    <property type="match status" value="1"/>
</dbReference>
<reference evidence="7" key="1">
    <citation type="journal article" date="2019" name="Int. J. Syst. Evol. Microbiol.">
        <title>The Global Catalogue of Microorganisms (GCM) 10K type strain sequencing project: providing services to taxonomists for standard genome sequencing and annotation.</title>
        <authorList>
            <consortium name="The Broad Institute Genomics Platform"/>
            <consortium name="The Broad Institute Genome Sequencing Center for Infectious Disease"/>
            <person name="Wu L."/>
            <person name="Ma J."/>
        </authorList>
    </citation>
    <scope>NUCLEOTIDE SEQUENCE [LARGE SCALE GENOMIC DNA]</scope>
    <source>
        <strain evidence="7">JCM 17125</strain>
    </source>
</reference>
<keyword evidence="7" id="KW-1185">Reference proteome</keyword>
<sequence>MGGMAVVSLQAPVALARSVDDLTPSGVKDLVWEPKWDGYRALVGGGKIFSRNGTNLTPLFPDLTPALSSRLPNDLVLDGEVIAWDPTAGRLDFEGLQARVTAGRRIRSVAARRPAQLVVFDVLASGNEDLRGLPLRERRAVLEQALAGMASPIVLCQQTDDAALAREWFDTLTAGGIEGLVIKYAGGTYPTLPGQRVWWKVKAKRTLDMLAIGFTGDRAAPSSLVLAFPGEFDEDGHPVTAGSTTSLSNAVSRSLSRLLHPTGETFERTFAWGSAAPTQVTVVAAFIVEVEADASAAAGVLRHAVGLHRTRPDIDPAEVHQVGYGSPMDGSMRRDHTCA</sequence>
<dbReference type="InterPro" id="IPR044119">
    <property type="entry name" value="Adenylation_LigC-like"/>
</dbReference>
<feature type="region of interest" description="Disordered" evidence="4">
    <location>
        <begin position="317"/>
        <end position="339"/>
    </location>
</feature>
<dbReference type="EMBL" id="BAABDC010000008">
    <property type="protein sequence ID" value="GAA3717314.1"/>
    <property type="molecule type" value="Genomic_DNA"/>
</dbReference>
<comment type="similarity">
    <text evidence="1">Belongs to the ATP-dependent DNA ligase family.</text>
</comment>
<feature type="domain" description="ATP-dependent DNA ligase family profile" evidence="5">
    <location>
        <begin position="117"/>
        <end position="217"/>
    </location>
</feature>
<evidence type="ECO:0000313" key="6">
    <source>
        <dbReference type="EMBL" id="GAA3717314.1"/>
    </source>
</evidence>
<dbReference type="CDD" id="cd07905">
    <property type="entry name" value="Adenylation_DNA_ligase_LigC"/>
    <property type="match status" value="1"/>
</dbReference>
<proteinExistence type="inferred from homology"/>